<feature type="active site" description="Proton donor" evidence="8">
    <location>
        <position position="449"/>
    </location>
</feature>
<dbReference type="Gene3D" id="3.20.20.360">
    <property type="entry name" value="Malate synthase, domain 3"/>
    <property type="match status" value="1"/>
</dbReference>
<comment type="similarity">
    <text evidence="1 9">Belongs to the malate synthase family.</text>
</comment>
<accession>A0A2V3DN64</accession>
<dbReference type="GO" id="GO:0005737">
    <property type="term" value="C:cytoplasm"/>
    <property type="evidence" value="ECO:0007669"/>
    <property type="project" value="TreeGrafter"/>
</dbReference>
<keyword evidence="5 9" id="KW-0808">Transferase</keyword>
<feature type="domain" description="Malate synthase N-terminal" evidence="11">
    <location>
        <begin position="16"/>
        <end position="67"/>
    </location>
</feature>
<dbReference type="InterPro" id="IPR048355">
    <property type="entry name" value="MS_C"/>
</dbReference>
<dbReference type="CDD" id="cd00727">
    <property type="entry name" value="malate_synt_A"/>
    <property type="match status" value="1"/>
</dbReference>
<evidence type="ECO:0000256" key="4">
    <source>
        <dbReference type="ARBA" id="ARBA00022532"/>
    </source>
</evidence>
<sequence>MSTQSVTVTDLTPIPRAAEILTPEALEFVGELNRRFNPVREELLAARGTKREVVAATGKLDFLPETASVRAGDWKVAPAPAALTDRRVEMTGPASPAKMAINALNSGAKVWLADLEDASTPLWANVVDAVLNLKDAAAGTLEYTSPEGKEYRLRTDAPLAVVVARPRGWHLTESHILLDGAPTSGALVDFGLLFFHTAKALIANGQGPYYYLPKMESYLEARLWNDIFVFAQDYLGVPQGSIRATVLIETIPAAFEMDEILYELRDHASGLNAGRWDYLFSIIKYFRDAGEAFTLPDRAQVAMTAPFMRAYTELLVKTCHARGAFAMGGMAAVIPNRREPEVTAAAFEKVRNDKTREAGDGFDGSWVAHPDLVPVCQEVFDAVLGDRPNQLDKQRPEVNVTADQLLDIPSAAGTATEAGLRLNLYVAVAYTAVWISGNGAVAIHNLMEDAATAEISRSQVWQQIRNKTTLADTGNVVTRELVTTILAEETQKLRGEVGEESFQKFYKDASALISDICLSEDYTDFLTIPAYELVG</sequence>
<dbReference type="EC" id="2.3.3.9" evidence="2 9"/>
<comment type="catalytic activity">
    <reaction evidence="6 9">
        <text>glyoxylate + acetyl-CoA + H2O = (S)-malate + CoA + H(+)</text>
        <dbReference type="Rhea" id="RHEA:18181"/>
        <dbReference type="ChEBI" id="CHEBI:15377"/>
        <dbReference type="ChEBI" id="CHEBI:15378"/>
        <dbReference type="ChEBI" id="CHEBI:15589"/>
        <dbReference type="ChEBI" id="CHEBI:36655"/>
        <dbReference type="ChEBI" id="CHEBI:57287"/>
        <dbReference type="ChEBI" id="CHEBI:57288"/>
        <dbReference type="EC" id="2.3.3.9"/>
    </reaction>
</comment>
<evidence type="ECO:0000259" key="12">
    <source>
        <dbReference type="Pfam" id="PF20659"/>
    </source>
</evidence>
<evidence type="ECO:0000256" key="3">
    <source>
        <dbReference type="ARBA" id="ARBA00022435"/>
    </source>
</evidence>
<dbReference type="InterPro" id="IPR019830">
    <property type="entry name" value="Malate_synthase_CS"/>
</dbReference>
<dbReference type="EMBL" id="QHLZ01000011">
    <property type="protein sequence ID" value="PXA64412.1"/>
    <property type="molecule type" value="Genomic_DNA"/>
</dbReference>
<dbReference type="InterPro" id="IPR006252">
    <property type="entry name" value="Malate_synthA"/>
</dbReference>
<dbReference type="InterPro" id="IPR048356">
    <property type="entry name" value="MS_N"/>
</dbReference>
<evidence type="ECO:0000256" key="6">
    <source>
        <dbReference type="ARBA" id="ARBA00047918"/>
    </source>
</evidence>
<evidence type="ECO:0000256" key="8">
    <source>
        <dbReference type="PIRSR" id="PIRSR001363-1"/>
    </source>
</evidence>
<proteinExistence type="inferred from homology"/>
<dbReference type="OrthoDB" id="9768429at2"/>
<dbReference type="UniPathway" id="UPA00703">
    <property type="reaction ID" value="UER00720"/>
</dbReference>
<dbReference type="AlphaFoldDB" id="A0A2V3DN64"/>
<comment type="caution">
    <text evidence="13">The sequence shown here is derived from an EMBL/GenBank/DDBJ whole genome shotgun (WGS) entry which is preliminary data.</text>
</comment>
<dbReference type="NCBIfam" id="TIGR01344">
    <property type="entry name" value="malate_syn_A"/>
    <property type="match status" value="1"/>
</dbReference>
<dbReference type="InterPro" id="IPR011076">
    <property type="entry name" value="Malate_synth_sf"/>
</dbReference>
<keyword evidence="3 9" id="KW-0329">Glyoxylate bypass</keyword>
<dbReference type="Pfam" id="PF20656">
    <property type="entry name" value="MS_N"/>
    <property type="match status" value="1"/>
</dbReference>
<dbReference type="SUPFAM" id="SSF51645">
    <property type="entry name" value="Malate synthase G"/>
    <property type="match status" value="1"/>
</dbReference>
<evidence type="ECO:0000313" key="14">
    <source>
        <dbReference type="Proteomes" id="UP000246303"/>
    </source>
</evidence>
<dbReference type="InterPro" id="IPR044856">
    <property type="entry name" value="Malate_synth_C_sf"/>
</dbReference>
<evidence type="ECO:0000256" key="1">
    <source>
        <dbReference type="ARBA" id="ARBA00006394"/>
    </source>
</evidence>
<feature type="active site" description="Proton acceptor" evidence="8">
    <location>
        <position position="165"/>
    </location>
</feature>
<dbReference type="FunFam" id="3.20.20.360:FF:000001">
    <property type="entry name" value="Malate synthase"/>
    <property type="match status" value="1"/>
</dbReference>
<dbReference type="Pfam" id="PF01274">
    <property type="entry name" value="MS_TIM-barrel"/>
    <property type="match status" value="1"/>
</dbReference>
<feature type="domain" description="Malate synthase TIM barrel" evidence="10">
    <location>
        <begin position="162"/>
        <end position="408"/>
    </location>
</feature>
<gene>
    <name evidence="13" type="ORF">CVS29_14775</name>
</gene>
<keyword evidence="14" id="KW-1185">Reference proteome</keyword>
<feature type="domain" description="Malate synthase C-terminal" evidence="12">
    <location>
        <begin position="415"/>
        <end position="533"/>
    </location>
</feature>
<dbReference type="FunFam" id="1.20.1220.12:FF:000001">
    <property type="entry name" value="Malate synthase"/>
    <property type="match status" value="1"/>
</dbReference>
<dbReference type="PIRSF" id="PIRSF001363">
    <property type="entry name" value="Malate_synth"/>
    <property type="match status" value="1"/>
</dbReference>
<protein>
    <recommendedName>
        <fullName evidence="7 9">Malate synthase</fullName>
        <ecNumber evidence="2 9">2.3.3.9</ecNumber>
    </recommendedName>
</protein>
<comment type="pathway">
    <text evidence="9">Carbohydrate metabolism; glyoxylate cycle; (S)-malate from isocitrate: step 2/2.</text>
</comment>
<keyword evidence="4 9" id="KW-0816">Tricarboxylic acid cycle</keyword>
<evidence type="ECO:0000259" key="10">
    <source>
        <dbReference type="Pfam" id="PF01274"/>
    </source>
</evidence>
<evidence type="ECO:0000256" key="9">
    <source>
        <dbReference type="RuleBase" id="RU000555"/>
    </source>
</evidence>
<evidence type="ECO:0000256" key="2">
    <source>
        <dbReference type="ARBA" id="ARBA00012636"/>
    </source>
</evidence>
<evidence type="ECO:0000259" key="11">
    <source>
        <dbReference type="Pfam" id="PF20656"/>
    </source>
</evidence>
<dbReference type="Gene3D" id="1.20.1220.12">
    <property type="entry name" value="Malate synthase, domain III"/>
    <property type="match status" value="1"/>
</dbReference>
<dbReference type="InterPro" id="IPR001465">
    <property type="entry name" value="Malate_synthase_TIM"/>
</dbReference>
<dbReference type="GO" id="GO:0006097">
    <property type="term" value="P:glyoxylate cycle"/>
    <property type="evidence" value="ECO:0007669"/>
    <property type="project" value="UniProtKB-UniPathway"/>
</dbReference>
<evidence type="ECO:0000313" key="13">
    <source>
        <dbReference type="EMBL" id="PXA64412.1"/>
    </source>
</evidence>
<evidence type="ECO:0000256" key="7">
    <source>
        <dbReference type="ARBA" id="ARBA00068441"/>
    </source>
</evidence>
<reference evidence="13 14" key="1">
    <citation type="submission" date="2018-05" db="EMBL/GenBank/DDBJ databases">
        <title>Genetic diversity of glacier-inhabiting Cryobacterium bacteria in China and description of Cryobacterium mengkeensis sp. nov. and Arthrobacter glacialis sp. nov.</title>
        <authorList>
            <person name="Liu Q."/>
            <person name="Xin Y.-H."/>
        </authorList>
    </citation>
    <scope>NUCLEOTIDE SEQUENCE [LARGE SCALE GENOMIC DNA]</scope>
    <source>
        <strain evidence="13 14">GP3</strain>
    </source>
</reference>
<dbReference type="Proteomes" id="UP000246303">
    <property type="component" value="Unassembled WGS sequence"/>
</dbReference>
<dbReference type="PROSITE" id="PS00510">
    <property type="entry name" value="MALATE_SYNTHASE"/>
    <property type="match status" value="1"/>
</dbReference>
<organism evidence="13 14">
    <name type="scientific">Arthrobacter psychrochitiniphilus</name>
    <dbReference type="NCBI Taxonomy" id="291045"/>
    <lineage>
        <taxon>Bacteria</taxon>
        <taxon>Bacillati</taxon>
        <taxon>Actinomycetota</taxon>
        <taxon>Actinomycetes</taxon>
        <taxon>Micrococcales</taxon>
        <taxon>Micrococcaceae</taxon>
        <taxon>Arthrobacter</taxon>
    </lineage>
</organism>
<dbReference type="Pfam" id="PF20659">
    <property type="entry name" value="MS_C"/>
    <property type="match status" value="1"/>
</dbReference>
<dbReference type="PANTHER" id="PTHR42902:SF1">
    <property type="entry name" value="MALATE SYNTHASE 1-RELATED"/>
    <property type="match status" value="1"/>
</dbReference>
<evidence type="ECO:0000256" key="5">
    <source>
        <dbReference type="ARBA" id="ARBA00022679"/>
    </source>
</evidence>
<dbReference type="InterPro" id="IPR046363">
    <property type="entry name" value="MS_N_TIM-barrel_dom"/>
</dbReference>
<name>A0A2V3DN64_9MICC</name>
<dbReference type="RefSeq" id="WP_110107111.1">
    <property type="nucleotide sequence ID" value="NZ_JACBZZ010000001.1"/>
</dbReference>
<dbReference type="GO" id="GO:0004474">
    <property type="term" value="F:malate synthase activity"/>
    <property type="evidence" value="ECO:0007669"/>
    <property type="project" value="UniProtKB-EC"/>
</dbReference>
<dbReference type="GO" id="GO:0006099">
    <property type="term" value="P:tricarboxylic acid cycle"/>
    <property type="evidence" value="ECO:0007669"/>
    <property type="project" value="UniProtKB-KW"/>
</dbReference>
<dbReference type="PANTHER" id="PTHR42902">
    <property type="entry name" value="MALATE SYNTHASE"/>
    <property type="match status" value="1"/>
</dbReference>